<evidence type="ECO:0000313" key="2">
    <source>
        <dbReference type="WBParaSite" id="nRc.2.0.1.t44031-RA"/>
    </source>
</evidence>
<evidence type="ECO:0000313" key="1">
    <source>
        <dbReference type="Proteomes" id="UP000887565"/>
    </source>
</evidence>
<dbReference type="AlphaFoldDB" id="A0A915KYY6"/>
<organism evidence="1 2">
    <name type="scientific">Romanomermis culicivorax</name>
    <name type="common">Nematode worm</name>
    <dbReference type="NCBI Taxonomy" id="13658"/>
    <lineage>
        <taxon>Eukaryota</taxon>
        <taxon>Metazoa</taxon>
        <taxon>Ecdysozoa</taxon>
        <taxon>Nematoda</taxon>
        <taxon>Enoplea</taxon>
        <taxon>Dorylaimia</taxon>
        <taxon>Mermithida</taxon>
        <taxon>Mermithoidea</taxon>
        <taxon>Mermithidae</taxon>
        <taxon>Romanomermis</taxon>
    </lineage>
</organism>
<keyword evidence="1" id="KW-1185">Reference proteome</keyword>
<name>A0A915KYY6_ROMCU</name>
<protein>
    <submittedName>
        <fullName evidence="2">Ovule protein</fullName>
    </submittedName>
</protein>
<dbReference type="WBParaSite" id="nRc.2.0.1.t44031-RA">
    <property type="protein sequence ID" value="nRc.2.0.1.t44031-RA"/>
    <property type="gene ID" value="nRc.2.0.1.g44031"/>
</dbReference>
<proteinExistence type="predicted"/>
<accession>A0A915KYY6</accession>
<dbReference type="Proteomes" id="UP000887565">
    <property type="component" value="Unplaced"/>
</dbReference>
<sequence length="66" mass="7911">MDFRGRGILQQLPLIYGKWRLFSEAVSENYQNFELCRLFYCHSHPAQMLTLSFFIVLKKRISVEKL</sequence>
<reference evidence="2" key="1">
    <citation type="submission" date="2022-11" db="UniProtKB">
        <authorList>
            <consortium name="WormBaseParasite"/>
        </authorList>
    </citation>
    <scope>IDENTIFICATION</scope>
</reference>